<evidence type="ECO:0000256" key="1">
    <source>
        <dbReference type="SAM" id="MobiDB-lite"/>
    </source>
</evidence>
<dbReference type="EMBL" id="LCJG01000037">
    <property type="protein sequence ID" value="KKT72443.1"/>
    <property type="molecule type" value="Genomic_DNA"/>
</dbReference>
<dbReference type="STRING" id="1618384.UW68_C0037G0010"/>
<proteinExistence type="predicted"/>
<feature type="region of interest" description="Disordered" evidence="1">
    <location>
        <begin position="1"/>
        <end position="20"/>
    </location>
</feature>
<dbReference type="AlphaFoldDB" id="A0A0G1JM28"/>
<name>A0A0G1JM28_9BACT</name>
<evidence type="ECO:0000313" key="2">
    <source>
        <dbReference type="EMBL" id="KKT72443.1"/>
    </source>
</evidence>
<comment type="caution">
    <text evidence="2">The sequence shown here is derived from an EMBL/GenBank/DDBJ whole genome shotgun (WGS) entry which is preliminary data.</text>
</comment>
<protein>
    <submittedName>
        <fullName evidence="2">Uncharacterized protein</fullName>
    </submittedName>
</protein>
<organism evidence="2 3">
    <name type="scientific">Candidatus Collierbacteria bacterium GW2011_GWB1_44_6</name>
    <dbReference type="NCBI Taxonomy" id="1618384"/>
    <lineage>
        <taxon>Bacteria</taxon>
        <taxon>Candidatus Collieribacteriota</taxon>
    </lineage>
</organism>
<evidence type="ECO:0000313" key="3">
    <source>
        <dbReference type="Proteomes" id="UP000034835"/>
    </source>
</evidence>
<reference evidence="2 3" key="1">
    <citation type="journal article" date="2015" name="Nature">
        <title>rRNA introns, odd ribosomes, and small enigmatic genomes across a large radiation of phyla.</title>
        <authorList>
            <person name="Brown C.T."/>
            <person name="Hug L.A."/>
            <person name="Thomas B.C."/>
            <person name="Sharon I."/>
            <person name="Castelle C.J."/>
            <person name="Singh A."/>
            <person name="Wilkins M.J."/>
            <person name="Williams K.H."/>
            <person name="Banfield J.F."/>
        </authorList>
    </citation>
    <scope>NUCLEOTIDE SEQUENCE [LARGE SCALE GENOMIC DNA]</scope>
</reference>
<sequence>MTEKNAEPTPEVLKNAPERVPDDELKELNVELGKLLEAWKREYKMTTAKGATQMQKRYVARGPVNAFLDKHFNKSGLKLLVSVSDDFLKELLDYEEKTNEKADDGMEVLRYEFPDKEDREAPETGNNKLFVIVKGEIDLRLLPNELLSMKFVNGVIEY</sequence>
<gene>
    <name evidence="2" type="ORF">UW68_C0037G0010</name>
</gene>
<accession>A0A0G1JM28</accession>
<dbReference type="Proteomes" id="UP000034835">
    <property type="component" value="Unassembled WGS sequence"/>
</dbReference>